<feature type="region of interest" description="Disordered" evidence="7">
    <location>
        <begin position="424"/>
        <end position="457"/>
    </location>
</feature>
<dbReference type="Gene3D" id="2.60.40.1450">
    <property type="entry name" value="LAG1, DNA binding domain"/>
    <property type="match status" value="1"/>
</dbReference>
<evidence type="ECO:0000256" key="7">
    <source>
        <dbReference type="SAM" id="MobiDB-lite"/>
    </source>
</evidence>
<feature type="region of interest" description="Disordered" evidence="7">
    <location>
        <begin position="739"/>
        <end position="775"/>
    </location>
</feature>
<dbReference type="GO" id="GO:0005634">
    <property type="term" value="C:nucleus"/>
    <property type="evidence" value="ECO:0007669"/>
    <property type="project" value="UniProtKB-SubCell"/>
</dbReference>
<dbReference type="SMART" id="SM01267">
    <property type="entry name" value="LAG1_DNAbind"/>
    <property type="match status" value="1"/>
</dbReference>
<dbReference type="PANTHER" id="PTHR10665">
    <property type="entry name" value="RECOMBINING BINDING PROTEIN SUPPRESSOR OF HAIRLESS"/>
    <property type="match status" value="1"/>
</dbReference>
<dbReference type="SUPFAM" id="SSF81296">
    <property type="entry name" value="E set domains"/>
    <property type="match status" value="1"/>
</dbReference>
<dbReference type="InterPro" id="IPR014756">
    <property type="entry name" value="Ig_E-set"/>
</dbReference>
<sequence>MSSSFDTALTTSRKRKLAPAEPKIPLSINDEWSQYVVHSAISSPKSATEDSFQNNSKTPWGMSLKELLESRRNSVNVASMERSKAQAFFIHYEGNEVESCEAAAEPKPNFELLSYYQKLVQERRENDFASKLMSTSLPKMSASLPNTFSSESIQIPAGLPNTPELFGSDSVEIYHTDSDSESNCNFSLENAFPDMSFGLKNEELHPSDRGMDAFFNDLTEAASPLLSQSSQANDLASIDARRKSSLISLTDNMQDMGFQTDLSLLAHVQKRRKSSHHSVPQSPAATLPSLSPSPPPPMMAPMFGHPLFPTDQSDGTQTKNPFILPAELDPNTLTSIALRCIEPAVDVERLKPTVAKYMNMRSPASSGERTVMILTSKVAQKSYGTEKRFLCPPPTTLLLGSSWWTPNHDFEHSAAGSNQSLSAPKMNISISGEPTSQQGVLEWHTQSSDTSAGTDNVSNVSGKCVSKHLFINDADDKRKRVECLVNIQLANGRDLGTVASNSIKVISKPSKKRQSVKNVELCIHNGTTVSLFNRIRSQTVSTKYLGVNNSQDAIPMNFHRCSSANATKPTNTSFVARTGSWDPFVIWIVDTTLGTSTAARVNHDPTSPLPAPPAIAVRNPTEAPLPIHYNQPVVLQCVTTGLVSPVMVIRKVDKGSMVVGGVRATAGNPRVGGECADESLGDPVSQLHKIAFQIVQDAPAQPDESEPFIGGFHLPRSSGAATYLACINDAVGMHRTSGTRTAAKFEKKKTPSSYQPANGQSDERPKIVRKRRTNPDTLSKKAMGCAWTEDASDASVWTIVGTDCATYSFYVPQEEQFSDPFKGAMDSMPLSPFPNIKALSLHPNNYATLQGENLTPDLSVWFGSCPVTAELRGPQTITFAIPSQQQLSDSAGVVNDNGTRKIPILLARPDGVIYRTGKYWLL</sequence>
<dbReference type="GO" id="GO:0000978">
    <property type="term" value="F:RNA polymerase II cis-regulatory region sequence-specific DNA binding"/>
    <property type="evidence" value="ECO:0007669"/>
    <property type="project" value="InterPro"/>
</dbReference>
<accession>A0A8H7PZ54</accession>
<organism evidence="10 11">
    <name type="scientific">Mortierella isabellina</name>
    <name type="common">Filamentous fungus</name>
    <name type="synonym">Umbelopsis isabellina</name>
    <dbReference type="NCBI Taxonomy" id="91625"/>
    <lineage>
        <taxon>Eukaryota</taxon>
        <taxon>Fungi</taxon>
        <taxon>Fungi incertae sedis</taxon>
        <taxon>Mucoromycota</taxon>
        <taxon>Mucoromycotina</taxon>
        <taxon>Umbelopsidomycetes</taxon>
        <taxon>Umbelopsidales</taxon>
        <taxon>Umbelopsidaceae</taxon>
        <taxon>Umbelopsis</taxon>
    </lineage>
</organism>
<comment type="subcellular location">
    <subcellularLocation>
        <location evidence="1">Nucleus</location>
    </subcellularLocation>
</comment>
<dbReference type="EMBL" id="JAEPQZ010000004">
    <property type="protein sequence ID" value="KAG2182560.1"/>
    <property type="molecule type" value="Genomic_DNA"/>
</dbReference>
<comment type="similarity">
    <text evidence="2">Belongs to the Su(H) family.</text>
</comment>
<dbReference type="Pfam" id="PF20144">
    <property type="entry name" value="TIG_SUH"/>
    <property type="match status" value="1"/>
</dbReference>
<comment type="caution">
    <text evidence="10">The sequence shown here is derived from an EMBL/GenBank/DDBJ whole genome shotgun (WGS) entry which is preliminary data.</text>
</comment>
<feature type="domain" description="Beta-trefoil DNA-binding" evidence="9">
    <location>
        <begin position="521"/>
        <end position="797"/>
    </location>
</feature>
<dbReference type="InterPro" id="IPR040159">
    <property type="entry name" value="CLS_fam"/>
</dbReference>
<evidence type="ECO:0000256" key="3">
    <source>
        <dbReference type="ARBA" id="ARBA00023015"/>
    </source>
</evidence>
<evidence type="ECO:0000256" key="6">
    <source>
        <dbReference type="ARBA" id="ARBA00023242"/>
    </source>
</evidence>
<dbReference type="InterPro" id="IPR038007">
    <property type="entry name" value="RBP-Jkappa_IPT"/>
</dbReference>
<protein>
    <recommendedName>
        <fullName evidence="12">LAG1-DNAbind-domain-containing protein</fullName>
    </recommendedName>
</protein>
<proteinExistence type="inferred from homology"/>
<dbReference type="InterPro" id="IPR015351">
    <property type="entry name" value="RBP-J/Cbf11/Cbf12_DNA-bd"/>
</dbReference>
<dbReference type="SMART" id="SM01268">
    <property type="entry name" value="BTD"/>
    <property type="match status" value="1"/>
</dbReference>
<dbReference type="InterPro" id="IPR008967">
    <property type="entry name" value="p53-like_TF_DNA-bd_sf"/>
</dbReference>
<keyword evidence="11" id="KW-1185">Reference proteome</keyword>
<feature type="domain" description="RBP-J/Cbf11/Cbf12 DNA binding" evidence="8">
    <location>
        <begin position="370"/>
        <end position="520"/>
    </location>
</feature>
<keyword evidence="6" id="KW-0539">Nucleus</keyword>
<evidence type="ECO:0000256" key="4">
    <source>
        <dbReference type="ARBA" id="ARBA00023125"/>
    </source>
</evidence>
<dbReference type="Pfam" id="PF09270">
    <property type="entry name" value="BTD"/>
    <property type="match status" value="1"/>
</dbReference>
<feature type="compositionally biased region" description="Polar residues" evidence="7">
    <location>
        <begin position="1"/>
        <end position="11"/>
    </location>
</feature>
<dbReference type="SUPFAM" id="SSF110217">
    <property type="entry name" value="DNA-binding protein LAG-1 (CSL)"/>
    <property type="match status" value="1"/>
</dbReference>
<keyword evidence="4" id="KW-0238">DNA-binding</keyword>
<feature type="compositionally biased region" description="Low complexity" evidence="7">
    <location>
        <begin position="280"/>
        <end position="290"/>
    </location>
</feature>
<dbReference type="InterPro" id="IPR015350">
    <property type="entry name" value="Beta-trefoil_DNA-bd_dom"/>
</dbReference>
<keyword evidence="5" id="KW-0804">Transcription</keyword>
<evidence type="ECO:0000259" key="8">
    <source>
        <dbReference type="SMART" id="SM01267"/>
    </source>
</evidence>
<evidence type="ECO:0000313" key="11">
    <source>
        <dbReference type="Proteomes" id="UP000654370"/>
    </source>
</evidence>
<dbReference type="InterPro" id="IPR037095">
    <property type="entry name" value="RBP-J/Cbf11_DNA-bd_sf"/>
</dbReference>
<dbReference type="FunFam" id="2.60.40.1450:FF:000003">
    <property type="entry name" value="Related to J kappa-recombination signal binding protein"/>
    <property type="match status" value="1"/>
</dbReference>
<dbReference type="Gene3D" id="2.60.40.10">
    <property type="entry name" value="Immunoglobulins"/>
    <property type="match status" value="1"/>
</dbReference>
<dbReference type="Proteomes" id="UP000654370">
    <property type="component" value="Unassembled WGS sequence"/>
</dbReference>
<evidence type="ECO:0008006" key="12">
    <source>
        <dbReference type="Google" id="ProtNLM"/>
    </source>
</evidence>
<feature type="compositionally biased region" description="Polar residues" evidence="7">
    <location>
        <begin position="751"/>
        <end position="760"/>
    </location>
</feature>
<keyword evidence="3" id="KW-0805">Transcription regulation</keyword>
<dbReference type="InterPro" id="IPR013783">
    <property type="entry name" value="Ig-like_fold"/>
</dbReference>
<dbReference type="Pfam" id="PF09271">
    <property type="entry name" value="LAG1-DNAbind"/>
    <property type="match status" value="1"/>
</dbReference>
<name>A0A8H7PZ54_MORIS</name>
<evidence type="ECO:0000259" key="9">
    <source>
        <dbReference type="SMART" id="SM01268"/>
    </source>
</evidence>
<dbReference type="AlphaFoldDB" id="A0A8H7PZ54"/>
<reference evidence="10" key="1">
    <citation type="submission" date="2020-12" db="EMBL/GenBank/DDBJ databases">
        <title>Metabolic potential, ecology and presence of endohyphal bacteria is reflected in genomic diversity of Mucoromycotina.</title>
        <authorList>
            <person name="Muszewska A."/>
            <person name="Okrasinska A."/>
            <person name="Steczkiewicz K."/>
            <person name="Drgas O."/>
            <person name="Orlowska M."/>
            <person name="Perlinska-Lenart U."/>
            <person name="Aleksandrzak-Piekarczyk T."/>
            <person name="Szatraj K."/>
            <person name="Zielenkiewicz U."/>
            <person name="Pilsyk S."/>
            <person name="Malc E."/>
            <person name="Mieczkowski P."/>
            <person name="Kruszewska J.S."/>
            <person name="Biernat P."/>
            <person name="Pawlowska J."/>
        </authorList>
    </citation>
    <scope>NUCLEOTIDE SEQUENCE</scope>
    <source>
        <strain evidence="10">WA0000067209</strain>
    </source>
</reference>
<dbReference type="GO" id="GO:0001228">
    <property type="term" value="F:DNA-binding transcription activator activity, RNA polymerase II-specific"/>
    <property type="evidence" value="ECO:0007669"/>
    <property type="project" value="InterPro"/>
</dbReference>
<evidence type="ECO:0000256" key="5">
    <source>
        <dbReference type="ARBA" id="ARBA00023163"/>
    </source>
</evidence>
<evidence type="ECO:0000313" key="10">
    <source>
        <dbReference type="EMBL" id="KAG2182560.1"/>
    </source>
</evidence>
<dbReference type="InterPro" id="IPR036358">
    <property type="entry name" value="BTD_sf"/>
</dbReference>
<evidence type="ECO:0000256" key="2">
    <source>
        <dbReference type="ARBA" id="ARBA00009704"/>
    </source>
</evidence>
<dbReference type="OrthoDB" id="5600360at2759"/>
<evidence type="ECO:0000256" key="1">
    <source>
        <dbReference type="ARBA" id="ARBA00004123"/>
    </source>
</evidence>
<feature type="region of interest" description="Disordered" evidence="7">
    <location>
        <begin position="1"/>
        <end position="20"/>
    </location>
</feature>
<dbReference type="SUPFAM" id="SSF49417">
    <property type="entry name" value="p53-like transcription factors"/>
    <property type="match status" value="1"/>
</dbReference>
<feature type="region of interest" description="Disordered" evidence="7">
    <location>
        <begin position="269"/>
        <end position="315"/>
    </location>
</feature>
<gene>
    <name evidence="10" type="ORF">INT43_007491</name>
</gene>